<organism evidence="2 3">
    <name type="scientific">Coprinellus micaceus</name>
    <name type="common">Glistening ink-cap mushroom</name>
    <name type="synonym">Coprinus micaceus</name>
    <dbReference type="NCBI Taxonomy" id="71717"/>
    <lineage>
        <taxon>Eukaryota</taxon>
        <taxon>Fungi</taxon>
        <taxon>Dikarya</taxon>
        <taxon>Basidiomycota</taxon>
        <taxon>Agaricomycotina</taxon>
        <taxon>Agaricomycetes</taxon>
        <taxon>Agaricomycetidae</taxon>
        <taxon>Agaricales</taxon>
        <taxon>Agaricineae</taxon>
        <taxon>Psathyrellaceae</taxon>
        <taxon>Coprinellus</taxon>
    </lineage>
</organism>
<proteinExistence type="predicted"/>
<reference evidence="2 3" key="1">
    <citation type="journal article" date="2019" name="Nat. Ecol. Evol.">
        <title>Megaphylogeny resolves global patterns of mushroom evolution.</title>
        <authorList>
            <person name="Varga T."/>
            <person name="Krizsan K."/>
            <person name="Foldi C."/>
            <person name="Dima B."/>
            <person name="Sanchez-Garcia M."/>
            <person name="Sanchez-Ramirez S."/>
            <person name="Szollosi G.J."/>
            <person name="Szarkandi J.G."/>
            <person name="Papp V."/>
            <person name="Albert L."/>
            <person name="Andreopoulos W."/>
            <person name="Angelini C."/>
            <person name="Antonin V."/>
            <person name="Barry K.W."/>
            <person name="Bougher N.L."/>
            <person name="Buchanan P."/>
            <person name="Buyck B."/>
            <person name="Bense V."/>
            <person name="Catcheside P."/>
            <person name="Chovatia M."/>
            <person name="Cooper J."/>
            <person name="Damon W."/>
            <person name="Desjardin D."/>
            <person name="Finy P."/>
            <person name="Geml J."/>
            <person name="Haridas S."/>
            <person name="Hughes K."/>
            <person name="Justo A."/>
            <person name="Karasinski D."/>
            <person name="Kautmanova I."/>
            <person name="Kiss B."/>
            <person name="Kocsube S."/>
            <person name="Kotiranta H."/>
            <person name="LaButti K.M."/>
            <person name="Lechner B.E."/>
            <person name="Liimatainen K."/>
            <person name="Lipzen A."/>
            <person name="Lukacs Z."/>
            <person name="Mihaltcheva S."/>
            <person name="Morgado L.N."/>
            <person name="Niskanen T."/>
            <person name="Noordeloos M.E."/>
            <person name="Ohm R.A."/>
            <person name="Ortiz-Santana B."/>
            <person name="Ovrebo C."/>
            <person name="Racz N."/>
            <person name="Riley R."/>
            <person name="Savchenko A."/>
            <person name="Shiryaev A."/>
            <person name="Soop K."/>
            <person name="Spirin V."/>
            <person name="Szebenyi C."/>
            <person name="Tomsovsky M."/>
            <person name="Tulloss R.E."/>
            <person name="Uehling J."/>
            <person name="Grigoriev I.V."/>
            <person name="Vagvolgyi C."/>
            <person name="Papp T."/>
            <person name="Martin F.M."/>
            <person name="Miettinen O."/>
            <person name="Hibbett D.S."/>
            <person name="Nagy L.G."/>
        </authorList>
    </citation>
    <scope>NUCLEOTIDE SEQUENCE [LARGE SCALE GENOMIC DNA]</scope>
    <source>
        <strain evidence="2 3">FP101781</strain>
    </source>
</reference>
<gene>
    <name evidence="2" type="ORF">FA13DRAFT_1719672</name>
</gene>
<accession>A0A4Y7SAQ6</accession>
<keyword evidence="3" id="KW-1185">Reference proteome</keyword>
<evidence type="ECO:0000313" key="2">
    <source>
        <dbReference type="EMBL" id="TEB18677.1"/>
    </source>
</evidence>
<evidence type="ECO:0000256" key="1">
    <source>
        <dbReference type="SAM" id="MobiDB-lite"/>
    </source>
</evidence>
<protein>
    <submittedName>
        <fullName evidence="2">Uncharacterized protein</fullName>
    </submittedName>
</protein>
<dbReference type="Proteomes" id="UP000298030">
    <property type="component" value="Unassembled WGS sequence"/>
</dbReference>
<dbReference type="AlphaFoldDB" id="A0A4Y7SAQ6"/>
<dbReference type="EMBL" id="QPFP01000237">
    <property type="protein sequence ID" value="TEB18677.1"/>
    <property type="molecule type" value="Genomic_DNA"/>
</dbReference>
<name>A0A4Y7SAQ6_COPMI</name>
<comment type="caution">
    <text evidence="2">The sequence shown here is derived from an EMBL/GenBank/DDBJ whole genome shotgun (WGS) entry which is preliminary data.</text>
</comment>
<feature type="compositionally biased region" description="Polar residues" evidence="1">
    <location>
        <begin position="194"/>
        <end position="203"/>
    </location>
</feature>
<feature type="region of interest" description="Disordered" evidence="1">
    <location>
        <begin position="132"/>
        <end position="212"/>
    </location>
</feature>
<evidence type="ECO:0000313" key="3">
    <source>
        <dbReference type="Proteomes" id="UP000298030"/>
    </source>
</evidence>
<sequence>MLGGAVPDLELEHSVRLFKELEIRVEQELDRALALKVSPQRLYNIYERPLLVNSHHRSSDIIVRLLALVPSTRNRPACCLSPCSAYRTNPMSFYQRFLLSLSDLTNIVNACTDNHVSRDHISALLEELGIESHPDPSSMGTGLGIVSHVAPTPSTVKGKAKQSRSASPSPPPRSSRQLDVLNAGSELTEGFGNMSISGSNPDPQSEPERTWDTRRTDLIVVAASRPSGTPMPSGSPQRNVMLDHSTPGGASGGAHMVRRWYCVTNGEEVGAIEGWDETKALTCGYPKNCQHKCSNRQAAVQCFLDHARSKLHTVTPNSGRVVNIPGVVNMEQLRQWVRAQNGLRR</sequence>